<dbReference type="Proteomes" id="UP000663860">
    <property type="component" value="Unassembled WGS sequence"/>
</dbReference>
<dbReference type="Proteomes" id="UP000663844">
    <property type="component" value="Unassembled WGS sequence"/>
</dbReference>
<gene>
    <name evidence="3" type="ORF">IZO911_LOCUS40300</name>
    <name evidence="2" type="ORF">JYZ213_LOCUS29736</name>
    <name evidence="5" type="ORF">KXQ929_LOCUS5341</name>
    <name evidence="4" type="ORF">OXD698_LOCUS5968</name>
</gene>
<dbReference type="EMBL" id="CAJNOG010000461">
    <property type="protein sequence ID" value="CAF1253262.1"/>
    <property type="molecule type" value="Genomic_DNA"/>
</dbReference>
<organism evidence="5 6">
    <name type="scientific">Adineta steineri</name>
    <dbReference type="NCBI Taxonomy" id="433720"/>
    <lineage>
        <taxon>Eukaryota</taxon>
        <taxon>Metazoa</taxon>
        <taxon>Spiralia</taxon>
        <taxon>Gnathifera</taxon>
        <taxon>Rotifera</taxon>
        <taxon>Eurotatoria</taxon>
        <taxon>Bdelloidea</taxon>
        <taxon>Adinetida</taxon>
        <taxon>Adinetidae</taxon>
        <taxon>Adineta</taxon>
    </lineage>
</organism>
<evidence type="ECO:0000313" key="2">
    <source>
        <dbReference type="EMBL" id="CAF1253262.1"/>
    </source>
</evidence>
<protein>
    <recommendedName>
        <fullName evidence="7">Transmembrane protein</fullName>
    </recommendedName>
</protein>
<feature type="transmembrane region" description="Helical" evidence="1">
    <location>
        <begin position="104"/>
        <end position="121"/>
    </location>
</feature>
<accession>A0A818NDZ2</accession>
<evidence type="ECO:0000313" key="4">
    <source>
        <dbReference type="EMBL" id="CAF3592139.1"/>
    </source>
</evidence>
<proteinExistence type="predicted"/>
<evidence type="ECO:0000313" key="3">
    <source>
        <dbReference type="EMBL" id="CAF1414802.1"/>
    </source>
</evidence>
<feature type="transmembrane region" description="Helical" evidence="1">
    <location>
        <begin position="154"/>
        <end position="175"/>
    </location>
</feature>
<keyword evidence="1" id="KW-0812">Transmembrane</keyword>
<keyword evidence="1" id="KW-0472">Membrane</keyword>
<evidence type="ECO:0000313" key="5">
    <source>
        <dbReference type="EMBL" id="CAF3605102.1"/>
    </source>
</evidence>
<keyword evidence="1" id="KW-1133">Transmembrane helix</keyword>
<name>A0A818NDZ2_9BILA</name>
<evidence type="ECO:0000313" key="6">
    <source>
        <dbReference type="Proteomes" id="UP000663868"/>
    </source>
</evidence>
<dbReference type="Proteomes" id="UP000663845">
    <property type="component" value="Unassembled WGS sequence"/>
</dbReference>
<evidence type="ECO:0008006" key="7">
    <source>
        <dbReference type="Google" id="ProtNLM"/>
    </source>
</evidence>
<dbReference type="EMBL" id="CAJOBB010000194">
    <property type="protein sequence ID" value="CAF3605102.1"/>
    <property type="molecule type" value="Genomic_DNA"/>
</dbReference>
<dbReference type="EMBL" id="CAJNOE010001345">
    <property type="protein sequence ID" value="CAF1414802.1"/>
    <property type="molecule type" value="Genomic_DNA"/>
</dbReference>
<dbReference type="Proteomes" id="UP000663868">
    <property type="component" value="Unassembled WGS sequence"/>
</dbReference>
<comment type="caution">
    <text evidence="5">The sequence shown here is derived from an EMBL/GenBank/DDBJ whole genome shotgun (WGS) entry which is preliminary data.</text>
</comment>
<sequence length="201" mass="23700">MNNYQITNLRGYFDQQDFRKTWTNIAMDIKIRKYDQLDNIPEFRQLPDQFQNQMRGETIPLNGDYTFFYNQQYFSRFCAILSIEQKEKYLALYQEKKPSVNTQALLTGIGIGSLFFIWNIFKYLEDAQKLPTTNKSSNQMTTFNRLVSYTSKNYFTVILTVLSPIAAYFLTRIWLSNSDLRHKQLVHACMLKKLESIANSG</sequence>
<dbReference type="AlphaFoldDB" id="A0A818NDZ2"/>
<reference evidence="5" key="1">
    <citation type="submission" date="2021-02" db="EMBL/GenBank/DDBJ databases">
        <authorList>
            <person name="Nowell W R."/>
        </authorList>
    </citation>
    <scope>NUCLEOTIDE SEQUENCE</scope>
</reference>
<dbReference type="EMBL" id="CAJOAZ010000251">
    <property type="protein sequence ID" value="CAF3592139.1"/>
    <property type="molecule type" value="Genomic_DNA"/>
</dbReference>
<evidence type="ECO:0000256" key="1">
    <source>
        <dbReference type="SAM" id="Phobius"/>
    </source>
</evidence>